<keyword evidence="2" id="KW-1185">Reference proteome</keyword>
<evidence type="ECO:0000313" key="2">
    <source>
        <dbReference type="Proteomes" id="UP000789525"/>
    </source>
</evidence>
<evidence type="ECO:0000313" key="1">
    <source>
        <dbReference type="EMBL" id="CAG8682834.1"/>
    </source>
</evidence>
<accession>A0ACA9NZL4</accession>
<sequence>TSGTSGTTTQSRGVEISENSPPLRTELSSGSSSVPSKIWAKYADNQPVKIAFDGEDVHDLKKAIMKELPNQLGGIDT</sequence>
<proteinExistence type="predicted"/>
<organism evidence="1 2">
    <name type="scientific">Acaulospora colombiana</name>
    <dbReference type="NCBI Taxonomy" id="27376"/>
    <lineage>
        <taxon>Eukaryota</taxon>
        <taxon>Fungi</taxon>
        <taxon>Fungi incertae sedis</taxon>
        <taxon>Mucoromycota</taxon>
        <taxon>Glomeromycotina</taxon>
        <taxon>Glomeromycetes</taxon>
        <taxon>Diversisporales</taxon>
        <taxon>Acaulosporaceae</taxon>
        <taxon>Acaulospora</taxon>
    </lineage>
</organism>
<feature type="non-terminal residue" evidence="1">
    <location>
        <position position="1"/>
    </location>
</feature>
<reference evidence="1" key="1">
    <citation type="submission" date="2021-06" db="EMBL/GenBank/DDBJ databases">
        <authorList>
            <person name="Kallberg Y."/>
            <person name="Tangrot J."/>
            <person name="Rosling A."/>
        </authorList>
    </citation>
    <scope>NUCLEOTIDE SEQUENCE</scope>
    <source>
        <strain evidence="1">CL356</strain>
    </source>
</reference>
<comment type="caution">
    <text evidence="1">The sequence shown here is derived from an EMBL/GenBank/DDBJ whole genome shotgun (WGS) entry which is preliminary data.</text>
</comment>
<protein>
    <submittedName>
        <fullName evidence="1">7025_t:CDS:1</fullName>
    </submittedName>
</protein>
<gene>
    <name evidence="1" type="ORF">ACOLOM_LOCUS9413</name>
</gene>
<name>A0ACA9NZL4_9GLOM</name>
<dbReference type="EMBL" id="CAJVPT010027261">
    <property type="protein sequence ID" value="CAG8682834.1"/>
    <property type="molecule type" value="Genomic_DNA"/>
</dbReference>
<dbReference type="Proteomes" id="UP000789525">
    <property type="component" value="Unassembled WGS sequence"/>
</dbReference>